<dbReference type="Pfam" id="PF02472">
    <property type="entry name" value="ExbD"/>
    <property type="match status" value="1"/>
</dbReference>
<evidence type="ECO:0000313" key="10">
    <source>
        <dbReference type="Proteomes" id="UP000320776"/>
    </source>
</evidence>
<comment type="similarity">
    <text evidence="2 7">Belongs to the ExbD/TolR family.</text>
</comment>
<dbReference type="GO" id="GO:0022857">
    <property type="term" value="F:transmembrane transporter activity"/>
    <property type="evidence" value="ECO:0007669"/>
    <property type="project" value="InterPro"/>
</dbReference>
<evidence type="ECO:0000256" key="8">
    <source>
        <dbReference type="SAM" id="Phobius"/>
    </source>
</evidence>
<dbReference type="Gene3D" id="3.30.420.270">
    <property type="match status" value="1"/>
</dbReference>
<keyword evidence="3" id="KW-1003">Cell membrane</keyword>
<dbReference type="Proteomes" id="UP000320776">
    <property type="component" value="Chromosome"/>
</dbReference>
<sequence length="136" mass="14445">MKFRNGRGISPPSFMIIPMIDIIFFLLVFFMMNSLQTTTQRALAVQLPQAARAEVPSQLPVIISVDAAGRIALDGQFVSLEGAAAQLQAQAAANPQLAVILQADKSTSHGQVVAVMDMLKGAGVKKLGIAAEKKAR</sequence>
<dbReference type="GO" id="GO:0005886">
    <property type="term" value="C:plasma membrane"/>
    <property type="evidence" value="ECO:0007669"/>
    <property type="project" value="UniProtKB-SubCell"/>
</dbReference>
<reference evidence="9 10" key="1">
    <citation type="submission" date="2019-02" db="EMBL/GenBank/DDBJ databases">
        <title>Closed genome of Sporomusa termitida DSM 4440.</title>
        <authorList>
            <person name="Poehlein A."/>
            <person name="Daniel R."/>
        </authorList>
    </citation>
    <scope>NUCLEOTIDE SEQUENCE [LARGE SCALE GENOMIC DNA]</scope>
    <source>
        <strain evidence="9 10">DSM 4440</strain>
    </source>
</reference>
<dbReference type="InterPro" id="IPR003400">
    <property type="entry name" value="ExbD"/>
</dbReference>
<protein>
    <submittedName>
        <fullName evidence="9">Biopolymer transport protein ExbD</fullName>
    </submittedName>
</protein>
<dbReference type="PANTHER" id="PTHR30558">
    <property type="entry name" value="EXBD MEMBRANE COMPONENT OF PMF-DRIVEN MACROMOLECULE IMPORT SYSTEM"/>
    <property type="match status" value="1"/>
</dbReference>
<keyword evidence="7" id="KW-0813">Transport</keyword>
<evidence type="ECO:0000256" key="5">
    <source>
        <dbReference type="ARBA" id="ARBA00022989"/>
    </source>
</evidence>
<accession>A0A517DZA7</accession>
<keyword evidence="4 7" id="KW-0812">Transmembrane</keyword>
<evidence type="ECO:0000256" key="7">
    <source>
        <dbReference type="RuleBase" id="RU003879"/>
    </source>
</evidence>
<proteinExistence type="inferred from homology"/>
<evidence type="ECO:0000256" key="3">
    <source>
        <dbReference type="ARBA" id="ARBA00022475"/>
    </source>
</evidence>
<evidence type="ECO:0000313" key="9">
    <source>
        <dbReference type="EMBL" id="QDR82695.1"/>
    </source>
</evidence>
<evidence type="ECO:0000256" key="1">
    <source>
        <dbReference type="ARBA" id="ARBA00004162"/>
    </source>
</evidence>
<name>A0A517DZA7_9FIRM</name>
<dbReference type="RefSeq" id="WP_144352060.1">
    <property type="nucleotide sequence ID" value="NZ_CP036259.1"/>
</dbReference>
<dbReference type="AlphaFoldDB" id="A0A517DZA7"/>
<dbReference type="EMBL" id="CP036259">
    <property type="protein sequence ID" value="QDR82695.1"/>
    <property type="molecule type" value="Genomic_DNA"/>
</dbReference>
<dbReference type="OrthoDB" id="9793581at2"/>
<evidence type="ECO:0000256" key="6">
    <source>
        <dbReference type="ARBA" id="ARBA00023136"/>
    </source>
</evidence>
<keyword evidence="7" id="KW-0653">Protein transport</keyword>
<keyword evidence="6 8" id="KW-0472">Membrane</keyword>
<evidence type="ECO:0000256" key="4">
    <source>
        <dbReference type="ARBA" id="ARBA00022692"/>
    </source>
</evidence>
<dbReference type="KEGG" id="sted:SPTER_41250"/>
<organism evidence="9 10">
    <name type="scientific">Sporomusa termitida</name>
    <dbReference type="NCBI Taxonomy" id="2377"/>
    <lineage>
        <taxon>Bacteria</taxon>
        <taxon>Bacillati</taxon>
        <taxon>Bacillota</taxon>
        <taxon>Negativicutes</taxon>
        <taxon>Selenomonadales</taxon>
        <taxon>Sporomusaceae</taxon>
        <taxon>Sporomusa</taxon>
    </lineage>
</organism>
<gene>
    <name evidence="9" type="primary">exbD_2</name>
    <name evidence="9" type="ORF">SPTER_41250</name>
</gene>
<evidence type="ECO:0000256" key="2">
    <source>
        <dbReference type="ARBA" id="ARBA00005811"/>
    </source>
</evidence>
<dbReference type="PANTHER" id="PTHR30558:SF7">
    <property type="entry name" value="TOL-PAL SYSTEM PROTEIN TOLR"/>
    <property type="match status" value="1"/>
</dbReference>
<comment type="subcellular location">
    <subcellularLocation>
        <location evidence="1">Cell membrane</location>
        <topology evidence="1">Single-pass membrane protein</topology>
    </subcellularLocation>
    <subcellularLocation>
        <location evidence="7">Cell membrane</location>
        <topology evidence="7">Single-pass type II membrane protein</topology>
    </subcellularLocation>
</comment>
<feature type="transmembrane region" description="Helical" evidence="8">
    <location>
        <begin position="12"/>
        <end position="32"/>
    </location>
</feature>
<keyword evidence="10" id="KW-1185">Reference proteome</keyword>
<dbReference type="GO" id="GO:0015031">
    <property type="term" value="P:protein transport"/>
    <property type="evidence" value="ECO:0007669"/>
    <property type="project" value="UniProtKB-KW"/>
</dbReference>
<keyword evidence="5 8" id="KW-1133">Transmembrane helix</keyword>